<dbReference type="OrthoDB" id="2324167at2"/>
<sequence>MKHCALYLGYLIALLALLLLLWCAHYSYTHTGTHHFVEIGLEDEAFDDPHDSNFSVEYN</sequence>
<name>A0A4Q2AV11_9LACO</name>
<dbReference type="Proteomes" id="UP000289316">
    <property type="component" value="Unassembled WGS sequence"/>
</dbReference>
<dbReference type="EMBL" id="CP040852">
    <property type="protein sequence ID" value="QIA89525.1"/>
    <property type="molecule type" value="Genomic_DNA"/>
</dbReference>
<evidence type="ECO:0000313" key="2">
    <source>
        <dbReference type="EMBL" id="RXV74566.1"/>
    </source>
</evidence>
<evidence type="ECO:0000313" key="4">
    <source>
        <dbReference type="Proteomes" id="UP000289316"/>
    </source>
</evidence>
<dbReference type="EMBL" id="QZFR01000028">
    <property type="protein sequence ID" value="RXV74566.1"/>
    <property type="molecule type" value="Genomic_DNA"/>
</dbReference>
<reference evidence="3 5" key="3">
    <citation type="submission" date="2019-04" db="EMBL/GenBank/DDBJ databases">
        <title>Microbes associate with the intestines of laboratory mice.</title>
        <authorList>
            <person name="Navarre W."/>
            <person name="Wong E."/>
            <person name="Huang K."/>
            <person name="Tropini C."/>
            <person name="Ng K."/>
            <person name="Yu B."/>
        </authorList>
    </citation>
    <scope>NUCLEOTIDE SEQUENCE [LARGE SCALE GENOMIC DNA]</scope>
    <source>
        <strain evidence="3 5">NM26_J9</strain>
    </source>
</reference>
<protein>
    <submittedName>
        <fullName evidence="2">Uncharacterized protein</fullName>
    </submittedName>
</protein>
<gene>
    <name evidence="2" type="ORF">D6C19_04970</name>
    <name evidence="3" type="ORF">E5340_08375</name>
    <name evidence="1" type="ORF">FEE40_04720</name>
</gene>
<evidence type="ECO:0000313" key="6">
    <source>
        <dbReference type="Proteomes" id="UP000463931"/>
    </source>
</evidence>
<dbReference type="Proteomes" id="UP000306855">
    <property type="component" value="Unassembled WGS sequence"/>
</dbReference>
<evidence type="ECO:0000313" key="3">
    <source>
        <dbReference type="EMBL" id="TGY54276.1"/>
    </source>
</evidence>
<dbReference type="RefSeq" id="WP_004049984.1">
    <property type="nucleotide sequence ID" value="NZ_AP025728.1"/>
</dbReference>
<dbReference type="EMBL" id="SRYK01000047">
    <property type="protein sequence ID" value="TGY54276.1"/>
    <property type="molecule type" value="Genomic_DNA"/>
</dbReference>
<evidence type="ECO:0000313" key="1">
    <source>
        <dbReference type="EMBL" id="QIA89525.1"/>
    </source>
</evidence>
<dbReference type="AlphaFoldDB" id="A0A4Q2AV11"/>
<evidence type="ECO:0000313" key="5">
    <source>
        <dbReference type="Proteomes" id="UP000306855"/>
    </source>
</evidence>
<reference evidence="2 4" key="1">
    <citation type="submission" date="2018-09" db="EMBL/GenBank/DDBJ databases">
        <title>Murine metabolic-syndrome-specific gut microbial biobank.</title>
        <authorList>
            <person name="Liu C."/>
        </authorList>
    </citation>
    <scope>NUCLEOTIDE SEQUENCE [LARGE SCALE GENOMIC DNA]</scope>
    <source>
        <strain evidence="2 4">C-30</strain>
    </source>
</reference>
<organism evidence="2 4">
    <name type="scientific">Ligilactobacillus murinus</name>
    <dbReference type="NCBI Taxonomy" id="1622"/>
    <lineage>
        <taxon>Bacteria</taxon>
        <taxon>Bacillati</taxon>
        <taxon>Bacillota</taxon>
        <taxon>Bacilli</taxon>
        <taxon>Lactobacillales</taxon>
        <taxon>Lactobacillaceae</taxon>
        <taxon>Ligilactobacillus</taxon>
    </lineage>
</organism>
<reference evidence="1 6" key="2">
    <citation type="journal article" date="2019" name="Nat. Med.">
        <title>Preventing dysbiosis of the neonatal mouse intestinal microbiome protects against late-onset sepsis.</title>
        <authorList>
            <person name="Singer J.R."/>
            <person name="Blosser E.G."/>
            <person name="Zindl C.L."/>
            <person name="Silberger D.J."/>
            <person name="Conlan S."/>
            <person name="Laufer V.A."/>
            <person name="DiToro D."/>
            <person name="Deming C."/>
            <person name="Kumar R."/>
            <person name="Morrow C.D."/>
            <person name="Segre J.A."/>
            <person name="Gray M.J."/>
            <person name="Randolph D.A."/>
            <person name="Weaver C.T."/>
        </authorList>
    </citation>
    <scope>NUCLEOTIDE SEQUENCE [LARGE SCALE GENOMIC DNA]</scope>
    <source>
        <strain evidence="1 6">V10</strain>
    </source>
</reference>
<dbReference type="Proteomes" id="UP000463931">
    <property type="component" value="Chromosome"/>
</dbReference>
<proteinExistence type="predicted"/>
<accession>A0A4Q2AV11</accession>